<accession>A0A328U060</accession>
<dbReference type="Gene3D" id="3.30.530.20">
    <property type="match status" value="1"/>
</dbReference>
<reference evidence="3 4" key="1">
    <citation type="submission" date="2018-06" db="EMBL/GenBank/DDBJ databases">
        <title>Paenibacillus montanisoli sp. nov., isolated from mountain area soil.</title>
        <authorList>
            <person name="Wu M."/>
        </authorList>
    </citation>
    <scope>NUCLEOTIDE SEQUENCE [LARGE SCALE GENOMIC DNA]</scope>
    <source>
        <strain evidence="3 4">RA17</strain>
    </source>
</reference>
<sequence>MITMQADKFTLQINYSYKANRERVFQAWTKQELLKQWWGPEGFTTTIDRMDVVEGGGYRFIMLAPNGSNHIIGGNYLSVIPNEKLVFTWKWEHEGSGEDQADTVVTIVFLEQGEGTELLVTHENFSTKDEAENHNNGWSSSLGGNLKKYLELNV</sequence>
<name>A0A328U060_9BACL</name>
<dbReference type="AlphaFoldDB" id="A0A328U060"/>
<evidence type="ECO:0000313" key="4">
    <source>
        <dbReference type="Proteomes" id="UP000249260"/>
    </source>
</evidence>
<evidence type="ECO:0000256" key="1">
    <source>
        <dbReference type="ARBA" id="ARBA00006817"/>
    </source>
</evidence>
<gene>
    <name evidence="3" type="ORF">DL346_24570</name>
</gene>
<feature type="domain" description="Activator of Hsp90 ATPase homologue 1/2-like C-terminal" evidence="2">
    <location>
        <begin position="18"/>
        <end position="151"/>
    </location>
</feature>
<proteinExistence type="inferred from homology"/>
<comment type="similarity">
    <text evidence="1">Belongs to the AHA1 family.</text>
</comment>
<dbReference type="SUPFAM" id="SSF55961">
    <property type="entry name" value="Bet v1-like"/>
    <property type="match status" value="1"/>
</dbReference>
<evidence type="ECO:0000259" key="2">
    <source>
        <dbReference type="Pfam" id="PF08327"/>
    </source>
</evidence>
<organism evidence="3 4">
    <name type="scientific">Paenibacillus montanisoli</name>
    <dbReference type="NCBI Taxonomy" id="2081970"/>
    <lineage>
        <taxon>Bacteria</taxon>
        <taxon>Bacillati</taxon>
        <taxon>Bacillota</taxon>
        <taxon>Bacilli</taxon>
        <taxon>Bacillales</taxon>
        <taxon>Paenibacillaceae</taxon>
        <taxon>Paenibacillus</taxon>
    </lineage>
</organism>
<dbReference type="RefSeq" id="WP_112885024.1">
    <property type="nucleotide sequence ID" value="NZ_QLUW01000005.1"/>
</dbReference>
<evidence type="ECO:0000313" key="3">
    <source>
        <dbReference type="EMBL" id="RAP74235.1"/>
    </source>
</evidence>
<dbReference type="InterPro" id="IPR013538">
    <property type="entry name" value="ASHA1/2-like_C"/>
</dbReference>
<dbReference type="CDD" id="cd07814">
    <property type="entry name" value="SRPBCC_CalC_Aha1-like"/>
    <property type="match status" value="1"/>
</dbReference>
<keyword evidence="4" id="KW-1185">Reference proteome</keyword>
<dbReference type="InterPro" id="IPR023393">
    <property type="entry name" value="START-like_dom_sf"/>
</dbReference>
<dbReference type="Proteomes" id="UP000249260">
    <property type="component" value="Unassembled WGS sequence"/>
</dbReference>
<protein>
    <submittedName>
        <fullName evidence="3">SRPBCC domain-containing protein</fullName>
    </submittedName>
</protein>
<dbReference type="OrthoDB" id="190358at2"/>
<dbReference type="EMBL" id="QLUW01000005">
    <property type="protein sequence ID" value="RAP74235.1"/>
    <property type="molecule type" value="Genomic_DNA"/>
</dbReference>
<comment type="caution">
    <text evidence="3">The sequence shown here is derived from an EMBL/GenBank/DDBJ whole genome shotgun (WGS) entry which is preliminary data.</text>
</comment>
<dbReference type="Pfam" id="PF08327">
    <property type="entry name" value="AHSA1"/>
    <property type="match status" value="1"/>
</dbReference>